<dbReference type="EMBL" id="JAAIJQ010000054">
    <property type="protein sequence ID" value="NEV63559.1"/>
    <property type="molecule type" value="Genomic_DNA"/>
</dbReference>
<evidence type="ECO:0000313" key="2">
    <source>
        <dbReference type="EMBL" id="NEV63559.1"/>
    </source>
</evidence>
<keyword evidence="3" id="KW-1185">Reference proteome</keyword>
<feature type="compositionally biased region" description="Basic residues" evidence="1">
    <location>
        <begin position="125"/>
        <end position="140"/>
    </location>
</feature>
<dbReference type="AlphaFoldDB" id="A0A6M0K2E5"/>
<gene>
    <name evidence="2" type="ORF">G3446_16965</name>
</gene>
<evidence type="ECO:0000256" key="1">
    <source>
        <dbReference type="SAM" id="MobiDB-lite"/>
    </source>
</evidence>
<reference evidence="2 3" key="1">
    <citation type="submission" date="2020-02" db="EMBL/GenBank/DDBJ databases">
        <title>Genome sequences of Thiorhodococcus mannitoliphagus and Thiorhodococcus minor, purple sulfur photosynthetic bacteria in the gammaproteobacterial family, Chromatiaceae.</title>
        <authorList>
            <person name="Aviles F.A."/>
            <person name="Meyer T.E."/>
            <person name="Kyndt J.A."/>
        </authorList>
    </citation>
    <scope>NUCLEOTIDE SEQUENCE [LARGE SCALE GENOMIC DNA]</scope>
    <source>
        <strain evidence="2 3">DSM 11518</strain>
    </source>
</reference>
<feature type="region of interest" description="Disordered" evidence="1">
    <location>
        <begin position="125"/>
        <end position="147"/>
    </location>
</feature>
<evidence type="ECO:0000313" key="3">
    <source>
        <dbReference type="Proteomes" id="UP000483379"/>
    </source>
</evidence>
<comment type="caution">
    <text evidence="2">The sequence shown here is derived from an EMBL/GenBank/DDBJ whole genome shotgun (WGS) entry which is preliminary data.</text>
</comment>
<sequence length="156" mass="16737">MPRRAATVRTDEDTVALIGRLARYYPDAVIAGILNRQQRTTATGLPFTVHRIASQRTHWGIACFTPPALPPVVEPVTIREAAAILGVAPSTLHRQLDDGLIAGARLTPGRAVAHPHHRCAPRALRRRGPGGLRAHRRSHASARGIAPDGVAACQAR</sequence>
<organism evidence="2 3">
    <name type="scientific">Thiorhodococcus minor</name>
    <dbReference type="NCBI Taxonomy" id="57489"/>
    <lineage>
        <taxon>Bacteria</taxon>
        <taxon>Pseudomonadati</taxon>
        <taxon>Pseudomonadota</taxon>
        <taxon>Gammaproteobacteria</taxon>
        <taxon>Chromatiales</taxon>
        <taxon>Chromatiaceae</taxon>
        <taxon>Thiorhodococcus</taxon>
    </lineage>
</organism>
<dbReference type="Proteomes" id="UP000483379">
    <property type="component" value="Unassembled WGS sequence"/>
</dbReference>
<protein>
    <submittedName>
        <fullName evidence="2">Helix-turn-helix domain-containing protein</fullName>
    </submittedName>
</protein>
<name>A0A6M0K2E5_9GAMM</name>
<accession>A0A6M0K2E5</accession>
<proteinExistence type="predicted"/>